<proteinExistence type="predicted"/>
<evidence type="ECO:0000256" key="3">
    <source>
        <dbReference type="ARBA" id="ARBA00012438"/>
    </source>
</evidence>
<feature type="transmembrane region" description="Helical" evidence="12">
    <location>
        <begin position="18"/>
        <end position="36"/>
    </location>
</feature>
<feature type="transmembrane region" description="Helical" evidence="12">
    <location>
        <begin position="64"/>
        <end position="84"/>
    </location>
</feature>
<feature type="transmembrane region" description="Helical" evidence="12">
    <location>
        <begin position="90"/>
        <end position="107"/>
    </location>
</feature>
<dbReference type="SMART" id="SM00091">
    <property type="entry name" value="PAS"/>
    <property type="match status" value="1"/>
</dbReference>
<feature type="domain" description="PAS" evidence="14">
    <location>
        <begin position="113"/>
        <end position="165"/>
    </location>
</feature>
<dbReference type="PROSITE" id="PS50112">
    <property type="entry name" value="PAS"/>
    <property type="match status" value="1"/>
</dbReference>
<dbReference type="GO" id="GO:0006355">
    <property type="term" value="P:regulation of DNA-templated transcription"/>
    <property type="evidence" value="ECO:0007669"/>
    <property type="project" value="InterPro"/>
</dbReference>
<keyword evidence="8" id="KW-0067">ATP-binding</keyword>
<accession>D1Z0B8</accession>
<evidence type="ECO:0000259" key="14">
    <source>
        <dbReference type="PROSITE" id="PS50112"/>
    </source>
</evidence>
<dbReference type="PANTHER" id="PTHR42878">
    <property type="entry name" value="TWO-COMPONENT HISTIDINE KINASE"/>
    <property type="match status" value="1"/>
</dbReference>
<comment type="catalytic activity">
    <reaction evidence="1">
        <text>ATP + protein L-histidine = ADP + protein N-phospho-L-histidine.</text>
        <dbReference type="EC" id="2.7.13.3"/>
    </reaction>
</comment>
<dbReference type="STRING" id="304371.MCP_2068"/>
<evidence type="ECO:0000259" key="15">
    <source>
        <dbReference type="PROSITE" id="PS50113"/>
    </source>
</evidence>
<evidence type="ECO:0000256" key="7">
    <source>
        <dbReference type="ARBA" id="ARBA00022777"/>
    </source>
</evidence>
<dbReference type="AlphaFoldDB" id="D1Z0B8"/>
<dbReference type="InterPro" id="IPR000700">
    <property type="entry name" value="PAS-assoc_C"/>
</dbReference>
<reference evidence="16 17" key="2">
    <citation type="journal article" date="2008" name="Int. J. Syst. Evol. Microbiol.">
        <title>Methanocella paludicola gen. nov., sp. nov., a methane-producing archaeon, the first isolate of the lineage 'Rice Cluster I', and proposal of the new archaeal order Methanocellales ord. nov.</title>
        <authorList>
            <person name="Sakai S."/>
            <person name="Imachi H."/>
            <person name="Hanada S."/>
            <person name="Ohashi A."/>
            <person name="Harada H."/>
            <person name="Kamagata Y."/>
        </authorList>
    </citation>
    <scope>NUCLEOTIDE SEQUENCE [LARGE SCALE GENOMIC DNA]</scope>
    <source>
        <strain evidence="17">DSM 17711 / JCM 13418 / NBRC 101707 / SANAE</strain>
    </source>
</reference>
<dbReference type="RefSeq" id="WP_012900814.1">
    <property type="nucleotide sequence ID" value="NC_013665.1"/>
</dbReference>
<dbReference type="InParanoid" id="D1Z0B8"/>
<dbReference type="GO" id="GO:0007234">
    <property type="term" value="P:osmosensory signaling via phosphorelay pathway"/>
    <property type="evidence" value="ECO:0007669"/>
    <property type="project" value="TreeGrafter"/>
</dbReference>
<feature type="domain" description="PAC" evidence="15">
    <location>
        <begin position="192"/>
        <end position="243"/>
    </location>
</feature>
<evidence type="ECO:0000313" key="16">
    <source>
        <dbReference type="EMBL" id="BAI62140.1"/>
    </source>
</evidence>
<dbReference type="KEGG" id="mpd:MCP_2068"/>
<keyword evidence="5 12" id="KW-0812">Transmembrane</keyword>
<dbReference type="eggNOG" id="arCOG06940">
    <property type="taxonomic scope" value="Archaea"/>
</dbReference>
<dbReference type="GO" id="GO:0030295">
    <property type="term" value="F:protein kinase activator activity"/>
    <property type="evidence" value="ECO:0007669"/>
    <property type="project" value="TreeGrafter"/>
</dbReference>
<keyword evidence="9 12" id="KW-1133">Transmembrane helix</keyword>
<dbReference type="NCBIfam" id="TIGR00229">
    <property type="entry name" value="sensory_box"/>
    <property type="match status" value="1"/>
</dbReference>
<dbReference type="InterPro" id="IPR035965">
    <property type="entry name" value="PAS-like_dom_sf"/>
</dbReference>
<dbReference type="InterPro" id="IPR050351">
    <property type="entry name" value="BphY/WalK/GraS-like"/>
</dbReference>
<dbReference type="SMART" id="SM00387">
    <property type="entry name" value="HATPase_c"/>
    <property type="match status" value="1"/>
</dbReference>
<organism evidence="16 17">
    <name type="scientific">Methanocella paludicola (strain DSM 17711 / JCM 13418 / NBRC 101707 / SANAE)</name>
    <dbReference type="NCBI Taxonomy" id="304371"/>
    <lineage>
        <taxon>Archaea</taxon>
        <taxon>Methanobacteriati</taxon>
        <taxon>Methanobacteriota</taxon>
        <taxon>Stenosarchaea group</taxon>
        <taxon>Methanomicrobia</taxon>
        <taxon>Methanocellales</taxon>
        <taxon>Methanocellaceae</taxon>
        <taxon>Methanocella</taxon>
    </lineage>
</organism>
<evidence type="ECO:0000256" key="8">
    <source>
        <dbReference type="ARBA" id="ARBA00022840"/>
    </source>
</evidence>
<comment type="subcellular location">
    <subcellularLocation>
        <location evidence="2">Membrane</location>
        <topology evidence="2">Multi-pass membrane protein</topology>
    </subcellularLocation>
</comment>
<dbReference type="InterPro" id="IPR004358">
    <property type="entry name" value="Sig_transdc_His_kin-like_C"/>
</dbReference>
<dbReference type="Pfam" id="PF00989">
    <property type="entry name" value="PAS"/>
    <property type="match status" value="1"/>
</dbReference>
<evidence type="ECO:0000256" key="9">
    <source>
        <dbReference type="ARBA" id="ARBA00022989"/>
    </source>
</evidence>
<feature type="domain" description="Histidine kinase" evidence="13">
    <location>
        <begin position="254"/>
        <end position="470"/>
    </location>
</feature>
<reference evidence="17" key="3">
    <citation type="journal article" date="2011" name="PLoS ONE">
        <title>Genome sequence of a mesophilic hydrogenotrophic methanogen Methanocella paludicola, the first cultivated representative of the order Methanocellales.</title>
        <authorList>
            <person name="Sakai S."/>
            <person name="Takaki Y."/>
            <person name="Shimamura S."/>
            <person name="Sekine M."/>
            <person name="Tajima T."/>
            <person name="Kosugi H."/>
            <person name="Ichikawa N."/>
            <person name="Tasumi E."/>
            <person name="Hiraki A.T."/>
            <person name="Shimizu A."/>
            <person name="Kato Y."/>
            <person name="Nishiko R."/>
            <person name="Mori K."/>
            <person name="Fujita N."/>
            <person name="Imachi H."/>
            <person name="Takai K."/>
        </authorList>
    </citation>
    <scope>NUCLEOTIDE SEQUENCE [LARGE SCALE GENOMIC DNA]</scope>
    <source>
        <strain evidence="17">DSM 17711 / JCM 13418 / NBRC 101707 / SANAE</strain>
    </source>
</reference>
<keyword evidence="6" id="KW-0547">Nucleotide-binding</keyword>
<dbReference type="InterPro" id="IPR003594">
    <property type="entry name" value="HATPase_dom"/>
</dbReference>
<dbReference type="Gene3D" id="3.30.450.20">
    <property type="entry name" value="PAS domain"/>
    <property type="match status" value="1"/>
</dbReference>
<evidence type="ECO:0000256" key="5">
    <source>
        <dbReference type="ARBA" id="ARBA00022692"/>
    </source>
</evidence>
<sequence length="471" mass="53239">MEEVKDHSALARERYNKLLLTAIILACIAVTLYVNLVMGINAVYTHLFYIPIILAGIWYHQRAILVALFLGLAHISISYFDASYIVPDSFIRASIFLIVAIVVGTLSENKDRLYNDIHLLLESTDEGIFGVDTSGRCTFINRSALRQIGYTKDEVLGKDTHDLIHHTRRDGTPCRREQCCVVESLRTGSGCRDSDDIFWRKDGTSFPVEYSSYPIVVDGEIKGAVVTFMDITDRKRSEAEILDARRQAELYVDLMGHDINNMNQIGMSYLELGLMNLSIQEEEKIYLEKPLEALKNSTRLIDTVRKLQRIREGSLKHEKVDMCQMLREVASEFSHVPGREVAIRLESAGECYLNADPLLKDVFMNIVGNAIKHSTGPITVDIREERVFEDSRPYYRVDISDNGPGIPDELKKRLFGRYQRGVSGVTGRGLGLYLVKNLVTDFHGKVWVEDRVPGEPSKGARFVIMLPALTS</sequence>
<dbReference type="eggNOG" id="arCOG06515">
    <property type="taxonomic scope" value="Archaea"/>
</dbReference>
<dbReference type="InterPro" id="IPR000014">
    <property type="entry name" value="PAS"/>
</dbReference>
<keyword evidence="17" id="KW-1185">Reference proteome</keyword>
<dbReference type="GO" id="GO:0005524">
    <property type="term" value="F:ATP binding"/>
    <property type="evidence" value="ECO:0007669"/>
    <property type="project" value="UniProtKB-KW"/>
</dbReference>
<dbReference type="GeneID" id="8681924"/>
<dbReference type="EC" id="2.7.13.3" evidence="3"/>
<dbReference type="PROSITE" id="PS50109">
    <property type="entry name" value="HIS_KIN"/>
    <property type="match status" value="1"/>
</dbReference>
<evidence type="ECO:0000256" key="6">
    <source>
        <dbReference type="ARBA" id="ARBA00022741"/>
    </source>
</evidence>
<dbReference type="eggNOG" id="arCOG02329">
    <property type="taxonomic scope" value="Archaea"/>
</dbReference>
<dbReference type="Gene3D" id="3.30.565.10">
    <property type="entry name" value="Histidine kinase-like ATPase, C-terminal domain"/>
    <property type="match status" value="1"/>
</dbReference>
<dbReference type="CDD" id="cd00130">
    <property type="entry name" value="PAS"/>
    <property type="match status" value="1"/>
</dbReference>
<reference evidence="16 17" key="1">
    <citation type="journal article" date="2007" name="Appl. Environ. Microbiol.">
        <title>Isolation of key methanogens for global methane emission from rice paddy fields: a novel isolate affiliated with the clone cluster rice cluster I.</title>
        <authorList>
            <person name="Sakai S."/>
            <person name="Imachi H."/>
            <person name="Sekiguchi Y."/>
            <person name="Ohashi A."/>
            <person name="Harada H."/>
            <person name="Kamagata Y."/>
        </authorList>
    </citation>
    <scope>NUCLEOTIDE SEQUENCE [LARGE SCALE GENOMIC DNA]</scope>
    <source>
        <strain evidence="17">DSM 17711 / JCM 13418 / NBRC 101707 / SANAE</strain>
    </source>
</reference>
<evidence type="ECO:0000313" key="17">
    <source>
        <dbReference type="Proteomes" id="UP000001882"/>
    </source>
</evidence>
<keyword evidence="11 12" id="KW-0472">Membrane</keyword>
<dbReference type="PROSITE" id="PS50113">
    <property type="entry name" value="PAC"/>
    <property type="match status" value="1"/>
</dbReference>
<evidence type="ECO:0000256" key="10">
    <source>
        <dbReference type="ARBA" id="ARBA00023012"/>
    </source>
</evidence>
<evidence type="ECO:0000256" key="11">
    <source>
        <dbReference type="ARBA" id="ARBA00023136"/>
    </source>
</evidence>
<keyword evidence="10" id="KW-0902">Two-component regulatory system</keyword>
<dbReference type="GO" id="GO:0016020">
    <property type="term" value="C:membrane"/>
    <property type="evidence" value="ECO:0007669"/>
    <property type="project" value="UniProtKB-SubCell"/>
</dbReference>
<evidence type="ECO:0000256" key="4">
    <source>
        <dbReference type="ARBA" id="ARBA00022679"/>
    </source>
</evidence>
<evidence type="ECO:0000256" key="2">
    <source>
        <dbReference type="ARBA" id="ARBA00004141"/>
    </source>
</evidence>
<dbReference type="InterPro" id="IPR005467">
    <property type="entry name" value="His_kinase_dom"/>
</dbReference>
<dbReference type="SUPFAM" id="SSF55785">
    <property type="entry name" value="PYP-like sensor domain (PAS domain)"/>
    <property type="match status" value="1"/>
</dbReference>
<dbReference type="EMBL" id="AP011532">
    <property type="protein sequence ID" value="BAI62140.1"/>
    <property type="molecule type" value="Genomic_DNA"/>
</dbReference>
<dbReference type="Pfam" id="PF02518">
    <property type="entry name" value="HATPase_c"/>
    <property type="match status" value="1"/>
</dbReference>
<evidence type="ECO:0000256" key="1">
    <source>
        <dbReference type="ARBA" id="ARBA00000085"/>
    </source>
</evidence>
<evidence type="ECO:0000256" key="12">
    <source>
        <dbReference type="SAM" id="Phobius"/>
    </source>
</evidence>
<dbReference type="OrthoDB" id="3369at2157"/>
<dbReference type="GO" id="GO:0000156">
    <property type="term" value="F:phosphorelay response regulator activity"/>
    <property type="evidence" value="ECO:0007669"/>
    <property type="project" value="TreeGrafter"/>
</dbReference>
<evidence type="ECO:0000259" key="13">
    <source>
        <dbReference type="PROSITE" id="PS50109"/>
    </source>
</evidence>
<dbReference type="Proteomes" id="UP000001882">
    <property type="component" value="Chromosome"/>
</dbReference>
<dbReference type="PANTHER" id="PTHR42878:SF7">
    <property type="entry name" value="SENSOR HISTIDINE KINASE GLRK"/>
    <property type="match status" value="1"/>
</dbReference>
<dbReference type="InterPro" id="IPR013767">
    <property type="entry name" value="PAS_fold"/>
</dbReference>
<dbReference type="CDD" id="cd00075">
    <property type="entry name" value="HATPase"/>
    <property type="match status" value="1"/>
</dbReference>
<keyword evidence="4" id="KW-0808">Transferase</keyword>
<gene>
    <name evidence="16" type="ordered locus">MCP_2068</name>
</gene>
<keyword evidence="7 16" id="KW-0418">Kinase</keyword>
<dbReference type="GO" id="GO:0004673">
    <property type="term" value="F:protein histidine kinase activity"/>
    <property type="evidence" value="ECO:0007669"/>
    <property type="project" value="UniProtKB-EC"/>
</dbReference>
<dbReference type="PRINTS" id="PR00344">
    <property type="entry name" value="BCTRLSENSOR"/>
</dbReference>
<protein>
    <recommendedName>
        <fullName evidence="3">histidine kinase</fullName>
        <ecNumber evidence="3">2.7.13.3</ecNumber>
    </recommendedName>
</protein>
<name>D1Z0B8_METPS</name>
<dbReference type="InterPro" id="IPR001610">
    <property type="entry name" value="PAC"/>
</dbReference>
<dbReference type="SMART" id="SM00086">
    <property type="entry name" value="PAC"/>
    <property type="match status" value="1"/>
</dbReference>
<dbReference type="InterPro" id="IPR036890">
    <property type="entry name" value="HATPase_C_sf"/>
</dbReference>
<dbReference type="SUPFAM" id="SSF55874">
    <property type="entry name" value="ATPase domain of HSP90 chaperone/DNA topoisomerase II/histidine kinase"/>
    <property type="match status" value="1"/>
</dbReference>